<feature type="region of interest" description="Disordered" evidence="1">
    <location>
        <begin position="267"/>
        <end position="307"/>
    </location>
</feature>
<protein>
    <submittedName>
        <fullName evidence="2">Uncharacterized protein</fullName>
    </submittedName>
</protein>
<evidence type="ECO:0000313" key="2">
    <source>
        <dbReference type="EMBL" id="CAD9556783.1"/>
    </source>
</evidence>
<evidence type="ECO:0000256" key="1">
    <source>
        <dbReference type="SAM" id="MobiDB-lite"/>
    </source>
</evidence>
<feature type="region of interest" description="Disordered" evidence="1">
    <location>
        <begin position="185"/>
        <end position="211"/>
    </location>
</feature>
<sequence length="326" mass="34861">MAKANSRAFDGGRLLDKRVRLLLDVFASLGNLAERLEQSVPEVAQTARRALAEQAAAVVGSGSGIVDGPSAEGATRTEEIEATVEGAHDMVTDEEPEGGEMHAAMGSEERLDAVAGAKASMTLDDLGEHVPRRLQVSEHILEVVCNALDESDLVPSEPTHPVQPAADNRSTLAAADALSTLNQPVVLPRPSSASASCRRGPAGSASAPFLRSPTVDGASLALSPAHSQNNIRISMLEQEREVRMLEEEEVVTADEACVNVSRRSCLRDGTSSASQGRVLSKRGSAPQRPVGAVLDREERKLDSKTLVQKELEQRERELAKSEPRRW</sequence>
<feature type="compositionally biased region" description="Basic and acidic residues" evidence="1">
    <location>
        <begin position="294"/>
        <end position="307"/>
    </location>
</feature>
<feature type="compositionally biased region" description="Low complexity" evidence="1">
    <location>
        <begin position="188"/>
        <end position="207"/>
    </location>
</feature>
<accession>A0A7S2JSZ9</accession>
<organism evidence="2">
    <name type="scientific">Haptolina brevifila</name>
    <dbReference type="NCBI Taxonomy" id="156173"/>
    <lineage>
        <taxon>Eukaryota</taxon>
        <taxon>Haptista</taxon>
        <taxon>Haptophyta</taxon>
        <taxon>Prymnesiophyceae</taxon>
        <taxon>Prymnesiales</taxon>
        <taxon>Prymnesiaceae</taxon>
        <taxon>Haptolina</taxon>
    </lineage>
</organism>
<proteinExistence type="predicted"/>
<name>A0A7S2JSZ9_9EUKA</name>
<reference evidence="2" key="1">
    <citation type="submission" date="2021-01" db="EMBL/GenBank/DDBJ databases">
        <authorList>
            <person name="Corre E."/>
            <person name="Pelletier E."/>
            <person name="Niang G."/>
            <person name="Scheremetjew M."/>
            <person name="Finn R."/>
            <person name="Kale V."/>
            <person name="Holt S."/>
            <person name="Cochrane G."/>
            <person name="Meng A."/>
            <person name="Brown T."/>
            <person name="Cohen L."/>
        </authorList>
    </citation>
    <scope>NUCLEOTIDE SEQUENCE</scope>
    <source>
        <strain evidence="2">UTEX LB 985</strain>
    </source>
</reference>
<dbReference type="EMBL" id="HBGU01087055">
    <property type="protein sequence ID" value="CAD9556783.1"/>
    <property type="molecule type" value="Transcribed_RNA"/>
</dbReference>
<gene>
    <name evidence="2" type="ORF">CBRE1094_LOCUS47552</name>
</gene>
<dbReference type="AlphaFoldDB" id="A0A7S2JSZ9"/>